<reference evidence="1" key="1">
    <citation type="submission" date="2018-01" db="EMBL/GenBank/DDBJ databases">
        <authorList>
            <person name="Mao J.F."/>
        </authorList>
    </citation>
    <scope>NUCLEOTIDE SEQUENCE</scope>
    <source>
        <strain evidence="1">Huo1</strain>
        <tissue evidence="1">Leaf</tissue>
    </source>
</reference>
<reference evidence="1" key="2">
    <citation type="submission" date="2020-08" db="EMBL/GenBank/DDBJ databases">
        <title>Plant Genome Project.</title>
        <authorList>
            <person name="Zhang R.-G."/>
        </authorList>
    </citation>
    <scope>NUCLEOTIDE SEQUENCE</scope>
    <source>
        <strain evidence="1">Huo1</strain>
        <tissue evidence="1">Leaf</tissue>
    </source>
</reference>
<evidence type="ECO:0008006" key="3">
    <source>
        <dbReference type="Google" id="ProtNLM"/>
    </source>
</evidence>
<evidence type="ECO:0000313" key="1">
    <source>
        <dbReference type="EMBL" id="KAG6400438.1"/>
    </source>
</evidence>
<evidence type="ECO:0000313" key="2">
    <source>
        <dbReference type="Proteomes" id="UP000298416"/>
    </source>
</evidence>
<accession>A0A8X8ZDB4</accession>
<keyword evidence="2" id="KW-1185">Reference proteome</keyword>
<dbReference type="InterPro" id="IPR044699">
    <property type="entry name" value="MAKR6"/>
</dbReference>
<dbReference type="AlphaFoldDB" id="A0A8X8ZDB4"/>
<comment type="caution">
    <text evidence="1">The sequence shown here is derived from an EMBL/GenBank/DDBJ whole genome shotgun (WGS) entry which is preliminary data.</text>
</comment>
<name>A0A8X8ZDB4_SALSN</name>
<gene>
    <name evidence="1" type="ORF">SASPL_137269</name>
</gene>
<dbReference type="EMBL" id="PNBA02000014">
    <property type="protein sequence ID" value="KAG6400438.1"/>
    <property type="molecule type" value="Genomic_DNA"/>
</dbReference>
<dbReference type="Proteomes" id="UP000298416">
    <property type="component" value="Unassembled WGS sequence"/>
</dbReference>
<dbReference type="PANTHER" id="PTHR34576:SF2">
    <property type="entry name" value="MEMBRANE-ASSOCIATED KINASE REGULATOR 6-RELATED"/>
    <property type="match status" value="1"/>
</dbReference>
<protein>
    <recommendedName>
        <fullName evidence="3">Membrane-associated kinase regulator 6</fullName>
    </recommendedName>
</protein>
<dbReference type="PANTHER" id="PTHR34576">
    <property type="entry name" value="MEMBRANE-ASSOCIATED KINASE REGULATOR 6-RELATED"/>
    <property type="match status" value="1"/>
</dbReference>
<sequence>MENSQPLHTESFSYSWLTHNTPPPNLRQIDDNDFCFDVPSSSADFENADEIFSEGQILARSPGTVPDKKCNKIVSKLRRLMLKKILRKGLVFAGCWSAKSRKVDDLQRKVLESLEASPRRSSASCYDADENSISEAIIYCKRSID</sequence>
<proteinExistence type="predicted"/>
<organism evidence="1">
    <name type="scientific">Salvia splendens</name>
    <name type="common">Scarlet sage</name>
    <dbReference type="NCBI Taxonomy" id="180675"/>
    <lineage>
        <taxon>Eukaryota</taxon>
        <taxon>Viridiplantae</taxon>
        <taxon>Streptophyta</taxon>
        <taxon>Embryophyta</taxon>
        <taxon>Tracheophyta</taxon>
        <taxon>Spermatophyta</taxon>
        <taxon>Magnoliopsida</taxon>
        <taxon>eudicotyledons</taxon>
        <taxon>Gunneridae</taxon>
        <taxon>Pentapetalae</taxon>
        <taxon>asterids</taxon>
        <taxon>lamiids</taxon>
        <taxon>Lamiales</taxon>
        <taxon>Lamiaceae</taxon>
        <taxon>Nepetoideae</taxon>
        <taxon>Mentheae</taxon>
        <taxon>Salviinae</taxon>
        <taxon>Salvia</taxon>
        <taxon>Salvia subgen. Calosphace</taxon>
        <taxon>core Calosphace</taxon>
    </lineage>
</organism>